<dbReference type="Gene3D" id="3.40.50.300">
    <property type="entry name" value="P-loop containing nucleotide triphosphate hydrolases"/>
    <property type="match status" value="1"/>
</dbReference>
<dbReference type="SUPFAM" id="SSF52540">
    <property type="entry name" value="P-loop containing nucleoside triphosphate hydrolases"/>
    <property type="match status" value="1"/>
</dbReference>
<keyword evidence="13" id="KW-1185">Reference proteome</keyword>
<evidence type="ECO:0000313" key="12">
    <source>
        <dbReference type="EMBL" id="GCD20791.1"/>
    </source>
</evidence>
<evidence type="ECO:0000256" key="1">
    <source>
        <dbReference type="ARBA" id="ARBA00009776"/>
    </source>
</evidence>
<evidence type="ECO:0000256" key="6">
    <source>
        <dbReference type="ARBA" id="ARBA00022741"/>
    </source>
</evidence>
<dbReference type="GO" id="GO:0006233">
    <property type="term" value="P:dTDP biosynthetic process"/>
    <property type="evidence" value="ECO:0007669"/>
    <property type="project" value="InterPro"/>
</dbReference>
<dbReference type="OrthoDB" id="9774907at2"/>
<keyword evidence="5 10" id="KW-0545">Nucleotide biosynthesis</keyword>
<reference evidence="12 13" key="1">
    <citation type="submission" date="2018-11" db="EMBL/GenBank/DDBJ databases">
        <title>Draft genome sequence of Cellulomonas takizawaensis strain TKZ-21.</title>
        <authorList>
            <person name="Yamamura H."/>
            <person name="Hayashi T."/>
            <person name="Hamada M."/>
            <person name="Serisawa Y."/>
            <person name="Matsuyama K."/>
            <person name="Nakagawa Y."/>
            <person name="Otoguro M."/>
            <person name="Yanagida F."/>
            <person name="Hayakawa M."/>
        </authorList>
    </citation>
    <scope>NUCLEOTIDE SEQUENCE [LARGE SCALE GENOMIC DNA]</scope>
    <source>
        <strain evidence="12 13">TKZ-21</strain>
    </source>
</reference>
<keyword evidence="8 10" id="KW-0067">ATP-binding</keyword>
<dbReference type="InterPro" id="IPR039430">
    <property type="entry name" value="Thymidylate_kin-like_dom"/>
</dbReference>
<keyword evidence="7 10" id="KW-0418">Kinase</keyword>
<evidence type="ECO:0000256" key="10">
    <source>
        <dbReference type="HAMAP-Rule" id="MF_00165"/>
    </source>
</evidence>
<feature type="binding site" evidence="10">
    <location>
        <begin position="11"/>
        <end position="18"/>
    </location>
    <ligand>
        <name>ATP</name>
        <dbReference type="ChEBI" id="CHEBI:30616"/>
    </ligand>
</feature>
<dbReference type="GO" id="GO:0006227">
    <property type="term" value="P:dUDP biosynthetic process"/>
    <property type="evidence" value="ECO:0007669"/>
    <property type="project" value="TreeGrafter"/>
</dbReference>
<dbReference type="NCBIfam" id="TIGR00041">
    <property type="entry name" value="DTMP_kinase"/>
    <property type="match status" value="1"/>
</dbReference>
<dbReference type="EMBL" id="BHYL01000194">
    <property type="protein sequence ID" value="GCD20791.1"/>
    <property type="molecule type" value="Genomic_DNA"/>
</dbReference>
<name>A0A401V1K6_9CELL</name>
<dbReference type="Proteomes" id="UP000288246">
    <property type="component" value="Unassembled WGS sequence"/>
</dbReference>
<dbReference type="PANTHER" id="PTHR10344">
    <property type="entry name" value="THYMIDYLATE KINASE"/>
    <property type="match status" value="1"/>
</dbReference>
<comment type="caution">
    <text evidence="12">The sequence shown here is derived from an EMBL/GenBank/DDBJ whole genome shotgun (WGS) entry which is preliminary data.</text>
</comment>
<organism evidence="12 13">
    <name type="scientific">Cellulomonas algicola</name>
    <dbReference type="NCBI Taxonomy" id="2071633"/>
    <lineage>
        <taxon>Bacteria</taxon>
        <taxon>Bacillati</taxon>
        <taxon>Actinomycetota</taxon>
        <taxon>Actinomycetes</taxon>
        <taxon>Micrococcales</taxon>
        <taxon>Cellulomonadaceae</taxon>
        <taxon>Cellulomonas</taxon>
    </lineage>
</organism>
<dbReference type="InterPro" id="IPR018094">
    <property type="entry name" value="Thymidylate_kinase"/>
</dbReference>
<dbReference type="EC" id="2.7.4.9" evidence="2 10"/>
<evidence type="ECO:0000256" key="4">
    <source>
        <dbReference type="ARBA" id="ARBA00022679"/>
    </source>
</evidence>
<dbReference type="CDD" id="cd01672">
    <property type="entry name" value="TMPK"/>
    <property type="match status" value="1"/>
</dbReference>
<comment type="catalytic activity">
    <reaction evidence="9 10">
        <text>dTMP + ATP = dTDP + ADP</text>
        <dbReference type="Rhea" id="RHEA:13517"/>
        <dbReference type="ChEBI" id="CHEBI:30616"/>
        <dbReference type="ChEBI" id="CHEBI:58369"/>
        <dbReference type="ChEBI" id="CHEBI:63528"/>
        <dbReference type="ChEBI" id="CHEBI:456216"/>
        <dbReference type="EC" id="2.7.4.9"/>
    </reaction>
</comment>
<evidence type="ECO:0000256" key="9">
    <source>
        <dbReference type="ARBA" id="ARBA00048743"/>
    </source>
</evidence>
<sequence>MTRGRLVAVCGIDGSGKTTQIERVVDHLRAQGRDVVATRQPTDRYRQDATVRAALDLRLELAQISPELALFAAFDRLRHLREVVEPALAAGSWVVTDRYVYSSYAYFLSRGIAEVDWLTAINRHAPRPDLTVVVDVPPELAAVRIVARDGSSRKREELDLDRMQTVRAAFRDQPWGAHADYHVVDGTDPVEQVWDRVRTLVDGLAG</sequence>
<dbReference type="InterPro" id="IPR027417">
    <property type="entry name" value="P-loop_NTPase"/>
</dbReference>
<evidence type="ECO:0000256" key="7">
    <source>
        <dbReference type="ARBA" id="ARBA00022777"/>
    </source>
</evidence>
<evidence type="ECO:0000259" key="11">
    <source>
        <dbReference type="Pfam" id="PF02223"/>
    </source>
</evidence>
<comment type="similarity">
    <text evidence="1 10">Belongs to the thymidylate kinase family.</text>
</comment>
<dbReference type="AlphaFoldDB" id="A0A401V1K6"/>
<evidence type="ECO:0000313" key="13">
    <source>
        <dbReference type="Proteomes" id="UP000288246"/>
    </source>
</evidence>
<evidence type="ECO:0000256" key="5">
    <source>
        <dbReference type="ARBA" id="ARBA00022727"/>
    </source>
</evidence>
<dbReference type="GO" id="GO:0006235">
    <property type="term" value="P:dTTP biosynthetic process"/>
    <property type="evidence" value="ECO:0007669"/>
    <property type="project" value="UniProtKB-UniRule"/>
</dbReference>
<gene>
    <name evidence="10" type="primary">tmk</name>
    <name evidence="12" type="ORF">CTKZ_23530</name>
</gene>
<dbReference type="PANTHER" id="PTHR10344:SF4">
    <property type="entry name" value="UMP-CMP KINASE 2, MITOCHONDRIAL"/>
    <property type="match status" value="1"/>
</dbReference>
<evidence type="ECO:0000256" key="8">
    <source>
        <dbReference type="ARBA" id="ARBA00022840"/>
    </source>
</evidence>
<dbReference type="GO" id="GO:0005524">
    <property type="term" value="F:ATP binding"/>
    <property type="evidence" value="ECO:0007669"/>
    <property type="project" value="UniProtKB-UniRule"/>
</dbReference>
<dbReference type="HAMAP" id="MF_00165">
    <property type="entry name" value="Thymidylate_kinase"/>
    <property type="match status" value="1"/>
</dbReference>
<dbReference type="GO" id="GO:0004798">
    <property type="term" value="F:dTMP kinase activity"/>
    <property type="evidence" value="ECO:0007669"/>
    <property type="project" value="UniProtKB-UniRule"/>
</dbReference>
<accession>A0A401V1K6</accession>
<dbReference type="GO" id="GO:0005737">
    <property type="term" value="C:cytoplasm"/>
    <property type="evidence" value="ECO:0007669"/>
    <property type="project" value="TreeGrafter"/>
</dbReference>
<feature type="domain" description="Thymidylate kinase-like" evidence="11">
    <location>
        <begin position="11"/>
        <end position="195"/>
    </location>
</feature>
<keyword evidence="6 10" id="KW-0547">Nucleotide-binding</keyword>
<proteinExistence type="inferred from homology"/>
<dbReference type="RefSeq" id="WP_124343301.1">
    <property type="nucleotide sequence ID" value="NZ_BHYL01000194.1"/>
</dbReference>
<evidence type="ECO:0000256" key="2">
    <source>
        <dbReference type="ARBA" id="ARBA00012980"/>
    </source>
</evidence>
<comment type="function">
    <text evidence="10">Phosphorylation of dTMP to form dTDP in both de novo and salvage pathways of dTTP synthesis.</text>
</comment>
<dbReference type="Pfam" id="PF02223">
    <property type="entry name" value="Thymidylate_kin"/>
    <property type="match status" value="1"/>
</dbReference>
<protein>
    <recommendedName>
        <fullName evidence="3 10">Thymidylate kinase</fullName>
        <ecNumber evidence="2 10">2.7.4.9</ecNumber>
    </recommendedName>
    <alternativeName>
        <fullName evidence="10">dTMP kinase</fullName>
    </alternativeName>
</protein>
<keyword evidence="4 10" id="KW-0808">Transferase</keyword>
<evidence type="ECO:0000256" key="3">
    <source>
        <dbReference type="ARBA" id="ARBA00017144"/>
    </source>
</evidence>